<evidence type="ECO:0000313" key="13">
    <source>
        <dbReference type="Proteomes" id="UP000530660"/>
    </source>
</evidence>
<protein>
    <submittedName>
        <fullName evidence="12">Nucleoporin-62 C-terminal-like protein</fullName>
    </submittedName>
</protein>
<dbReference type="GO" id="GO:0005543">
    <property type="term" value="F:phospholipid binding"/>
    <property type="evidence" value="ECO:0007669"/>
    <property type="project" value="TreeGrafter"/>
</dbReference>
<feature type="compositionally biased region" description="Polar residues" evidence="10">
    <location>
        <begin position="668"/>
        <end position="677"/>
    </location>
</feature>
<dbReference type="OrthoDB" id="344345at2759"/>
<dbReference type="Pfam" id="PF05064">
    <property type="entry name" value="Nsp1_C"/>
    <property type="match status" value="1"/>
</dbReference>
<proteinExistence type="inferred from homology"/>
<feature type="compositionally biased region" description="Polar residues" evidence="10">
    <location>
        <begin position="156"/>
        <end position="171"/>
    </location>
</feature>
<keyword evidence="9" id="KW-0175">Coiled coil</keyword>
<keyword evidence="4" id="KW-0509">mRNA transport</keyword>
<feature type="region of interest" description="Disordered" evidence="10">
    <location>
        <begin position="1"/>
        <end position="396"/>
    </location>
</feature>
<feature type="compositionally biased region" description="Low complexity" evidence="10">
    <location>
        <begin position="281"/>
        <end position="292"/>
    </location>
</feature>
<comment type="caution">
    <text evidence="12">The sequence shown here is derived from an EMBL/GenBank/DDBJ whole genome shotgun (WGS) entry which is preliminary data.</text>
</comment>
<comment type="subcellular location">
    <subcellularLocation>
        <location evidence="1">Nucleus</location>
        <location evidence="1">Nuclear pore complex</location>
    </subcellularLocation>
</comment>
<evidence type="ECO:0000256" key="8">
    <source>
        <dbReference type="ARBA" id="ARBA00023242"/>
    </source>
</evidence>
<organism evidence="12 13">
    <name type="scientific">Cyanidiococcus yangmingshanensis</name>
    <dbReference type="NCBI Taxonomy" id="2690220"/>
    <lineage>
        <taxon>Eukaryota</taxon>
        <taxon>Rhodophyta</taxon>
        <taxon>Bangiophyceae</taxon>
        <taxon>Cyanidiales</taxon>
        <taxon>Cyanidiaceae</taxon>
        <taxon>Cyanidiococcus</taxon>
    </lineage>
</organism>
<evidence type="ECO:0000256" key="9">
    <source>
        <dbReference type="SAM" id="Coils"/>
    </source>
</evidence>
<dbReference type="GO" id="GO:0044613">
    <property type="term" value="C:nuclear pore central transport channel"/>
    <property type="evidence" value="ECO:0007669"/>
    <property type="project" value="TreeGrafter"/>
</dbReference>
<keyword evidence="6" id="KW-0811">Translocation</keyword>
<evidence type="ECO:0000256" key="7">
    <source>
        <dbReference type="ARBA" id="ARBA00023132"/>
    </source>
</evidence>
<evidence type="ECO:0000256" key="4">
    <source>
        <dbReference type="ARBA" id="ARBA00022816"/>
    </source>
</evidence>
<feature type="domain" description="Nucleoporin NSP1-like C-terminal" evidence="11">
    <location>
        <begin position="728"/>
        <end position="828"/>
    </location>
</feature>
<feature type="compositionally biased region" description="Polar residues" evidence="10">
    <location>
        <begin position="29"/>
        <end position="54"/>
    </location>
</feature>
<keyword evidence="8" id="KW-0539">Nucleus</keyword>
<dbReference type="AlphaFoldDB" id="A0A7J7IPB9"/>
<feature type="region of interest" description="Disordered" evidence="10">
    <location>
        <begin position="666"/>
        <end position="729"/>
    </location>
</feature>
<feature type="compositionally biased region" description="Low complexity" evidence="10">
    <location>
        <begin position="527"/>
        <end position="545"/>
    </location>
</feature>
<dbReference type="GO" id="GO:0006405">
    <property type="term" value="P:RNA export from nucleus"/>
    <property type="evidence" value="ECO:0007669"/>
    <property type="project" value="TreeGrafter"/>
</dbReference>
<feature type="coiled-coil region" evidence="9">
    <location>
        <begin position="925"/>
        <end position="952"/>
    </location>
</feature>
<dbReference type="PANTHER" id="PTHR12084:SF0">
    <property type="entry name" value="NUCLEAR PORE GLYCOPROTEIN P62"/>
    <property type="match status" value="1"/>
</dbReference>
<feature type="region of interest" description="Disordered" evidence="10">
    <location>
        <begin position="411"/>
        <end position="582"/>
    </location>
</feature>
<keyword evidence="13" id="KW-1185">Reference proteome</keyword>
<feature type="compositionally biased region" description="Polar residues" evidence="10">
    <location>
        <begin position="719"/>
        <end position="729"/>
    </location>
</feature>
<feature type="compositionally biased region" description="Polar residues" evidence="10">
    <location>
        <begin position="365"/>
        <end position="388"/>
    </location>
</feature>
<feature type="compositionally biased region" description="Low complexity" evidence="10">
    <location>
        <begin position="208"/>
        <end position="233"/>
    </location>
</feature>
<feature type="compositionally biased region" description="Polar residues" evidence="10">
    <location>
        <begin position="471"/>
        <end position="519"/>
    </location>
</feature>
<keyword evidence="3" id="KW-0813">Transport</keyword>
<dbReference type="GO" id="GO:0006606">
    <property type="term" value="P:protein import into nucleus"/>
    <property type="evidence" value="ECO:0007669"/>
    <property type="project" value="TreeGrafter"/>
</dbReference>
<dbReference type="Proteomes" id="UP000530660">
    <property type="component" value="Unassembled WGS sequence"/>
</dbReference>
<dbReference type="InterPro" id="IPR026010">
    <property type="entry name" value="NSP1/NUP62"/>
</dbReference>
<evidence type="ECO:0000256" key="10">
    <source>
        <dbReference type="SAM" id="MobiDB-lite"/>
    </source>
</evidence>
<feature type="compositionally biased region" description="Polar residues" evidence="10">
    <location>
        <begin position="614"/>
        <end position="631"/>
    </location>
</feature>
<keyword evidence="7" id="KW-0906">Nuclear pore complex</keyword>
<dbReference type="GO" id="GO:0051028">
    <property type="term" value="P:mRNA transport"/>
    <property type="evidence" value="ECO:0007669"/>
    <property type="project" value="UniProtKB-KW"/>
</dbReference>
<evidence type="ECO:0000256" key="5">
    <source>
        <dbReference type="ARBA" id="ARBA00022927"/>
    </source>
</evidence>
<name>A0A7J7IPB9_9RHOD</name>
<evidence type="ECO:0000256" key="3">
    <source>
        <dbReference type="ARBA" id="ARBA00022448"/>
    </source>
</evidence>
<dbReference type="InterPro" id="IPR007758">
    <property type="entry name" value="Nucleoporin_NSP1_C"/>
</dbReference>
<comment type="similarity">
    <text evidence="2">Belongs to the nucleoporin NSP1/NUP62 family.</text>
</comment>
<evidence type="ECO:0000256" key="2">
    <source>
        <dbReference type="ARBA" id="ARBA00005911"/>
    </source>
</evidence>
<evidence type="ECO:0000256" key="6">
    <source>
        <dbReference type="ARBA" id="ARBA00023010"/>
    </source>
</evidence>
<feature type="region of interest" description="Disordered" evidence="10">
    <location>
        <begin position="882"/>
        <end position="913"/>
    </location>
</feature>
<feature type="compositionally biased region" description="Polar residues" evidence="10">
    <location>
        <begin position="554"/>
        <end position="563"/>
    </location>
</feature>
<dbReference type="PANTHER" id="PTHR12084">
    <property type="entry name" value="NUCLEAR PORE GLYCOPROTEIN P62-RELATED"/>
    <property type="match status" value="1"/>
</dbReference>
<dbReference type="Gene3D" id="1.20.5.170">
    <property type="match status" value="1"/>
</dbReference>
<feature type="compositionally biased region" description="Gly residues" evidence="10">
    <location>
        <begin position="1"/>
        <end position="14"/>
    </location>
</feature>
<sequence>MSFAPGQGGAGAAGGASDDKKGFPLFSFGNANQAGGLGTSTTQEGLPSFSTNAGPSFGGASSGIGTTQSDAPAGMNTLSGEGTGTGGRAPSLFGQAAGKTPAFSFMGQSSVTPGPTPGVAPASQASGTIQPAFGGGSKAVGASAPTSFGFGGRPEATQTPSQSAASMTSTPKFGFGASATSFAPVSSAGRSGAGAFLGTGTPPPSSTAAGQQQQQQQQHQQASAQPAVANQAAGNWPRANASGVAIPSSMEQAAASSGAPASSKANKPAGALSFTGPGTWVSSTSNVSSSNTPTAFGSGDIPLSSGSGFPLKSGQGGQDATEAKTLQPRGTQTAIPPTQTAAAATAAQQQQQQQPSAAGKLTFSFGGSMSSGALTPSLSGVTQSQRPSPFSFASGPTIAPVATQLNVPSFANATGTNRVPQTGELGSQGSAQPSDAGTRVATPTSESGGGFSAPTRAAATSSFGAAPTSFRFGSQTGADASAQQGVTTPAQRETVPSSTVQVTDSTRFGKEATSTTSFPRWTRSDTDNPSTNSTTQADATKTTQDGLSSGPPAQDQSATFQAKTESRASDVNNERAPSGASIGATLFTSVKTAGLAGAGNSAPPALLSGRADAPTQSQKTTSTSRDAQAVSSHVDAPATSRPSVADIATKPLGANTATFDPAKVAETKATTSPSAHPQTEHAQRSMFSSVVGPSRTEEHHGAQGSLGASAPKTEPASGPNASQPGTSASTVTIPSAIEDKNVGEITTFFQETLDRLIEQFHRQAQQVTRWDRQVIEQQERLVQLVQETEHTETMMHHLEKELDFILQQQGQMHKSLAAVEEQVKGALSIAPSGERVWQSEFAASLTGAVEQERDKYHRLAEQVKQELDEVYQILERTIGELNSAQSTSGGERSGRPAGGLVTPAWVRSNNDTADDDEQVPLLTILNVHLDALELLNAQKNDLEQRIGELEKLLHTIGADPRFSRPPIRT</sequence>
<accession>A0A7J7IPB9</accession>
<feature type="region of interest" description="Disordered" evidence="10">
    <location>
        <begin position="594"/>
        <end position="648"/>
    </location>
</feature>
<dbReference type="GO" id="GO:0017056">
    <property type="term" value="F:structural constituent of nuclear pore"/>
    <property type="evidence" value="ECO:0007669"/>
    <property type="project" value="InterPro"/>
</dbReference>
<keyword evidence="5" id="KW-0653">Protein transport</keyword>
<feature type="compositionally biased region" description="Polar residues" evidence="10">
    <location>
        <begin position="63"/>
        <end position="80"/>
    </location>
</feature>
<reference evidence="12 13" key="1">
    <citation type="journal article" date="2020" name="J. Phycol.">
        <title>Comparative genome analysis reveals Cyanidiococcus gen. nov., a new extremophilic red algal genus sister to Cyanidioschyzon (Cyanidioschyzonaceae, Rhodophyta).</title>
        <authorList>
            <person name="Liu S.-L."/>
            <person name="Chiang Y.-R."/>
            <person name="Yoon H.S."/>
            <person name="Fu H.-Y."/>
        </authorList>
    </citation>
    <scope>NUCLEOTIDE SEQUENCE [LARGE SCALE GENOMIC DNA]</scope>
    <source>
        <strain evidence="12 13">THAL066</strain>
    </source>
</reference>
<gene>
    <name evidence="12" type="primary">NUP62CL</name>
    <name evidence="12" type="ORF">F1559_004589</name>
</gene>
<feature type="compositionally biased region" description="Polar residues" evidence="10">
    <location>
        <begin position="411"/>
        <end position="446"/>
    </location>
</feature>
<feature type="compositionally biased region" description="Low complexity" evidence="10">
    <location>
        <begin position="331"/>
        <end position="358"/>
    </location>
</feature>
<evidence type="ECO:0000256" key="1">
    <source>
        <dbReference type="ARBA" id="ARBA00004567"/>
    </source>
</evidence>
<feature type="compositionally biased region" description="Low complexity" evidence="10">
    <location>
        <begin position="253"/>
        <end position="271"/>
    </location>
</feature>
<evidence type="ECO:0000313" key="12">
    <source>
        <dbReference type="EMBL" id="KAF6004966.1"/>
    </source>
</evidence>
<evidence type="ECO:0000259" key="11">
    <source>
        <dbReference type="Pfam" id="PF05064"/>
    </source>
</evidence>
<dbReference type="EMBL" id="VWRR01000002">
    <property type="protein sequence ID" value="KAF6004966.1"/>
    <property type="molecule type" value="Genomic_DNA"/>
</dbReference>